<accession>W3V203</accession>
<proteinExistence type="predicted"/>
<keyword evidence="2" id="KW-1185">Reference proteome</keyword>
<dbReference type="EMBL" id="AYSJ01000015">
    <property type="protein sequence ID" value="ETS29843.1"/>
    <property type="molecule type" value="Genomic_DNA"/>
</dbReference>
<protein>
    <submittedName>
        <fullName evidence="1">Uncharacterized protein</fullName>
    </submittedName>
</protein>
<comment type="caution">
    <text evidence="1">The sequence shown here is derived from an EMBL/GenBank/DDBJ whole genome shotgun (WGS) entry which is preliminary data.</text>
</comment>
<evidence type="ECO:0000313" key="2">
    <source>
        <dbReference type="Proteomes" id="UP000018957"/>
    </source>
</evidence>
<dbReference type="AlphaFoldDB" id="W3V203"/>
<dbReference type="PATRIC" id="fig|1004151.3.peg.4418"/>
<gene>
    <name evidence="1" type="ORF">PTE_04272</name>
</gene>
<dbReference type="Proteomes" id="UP000018957">
    <property type="component" value="Unassembled WGS sequence"/>
</dbReference>
<name>W3V203_9GAMM</name>
<evidence type="ECO:0000313" key="1">
    <source>
        <dbReference type="EMBL" id="ETS29843.1"/>
    </source>
</evidence>
<sequence length="100" mass="11892">MRMLLLALAIALAPIMLWLEARLVVRHYRALLFLKLFEYIQVYTLSIQNKRSPQFPMRLTEEFRFQLEAEMKKDSDTSLATWIKRILRKELLARGIEPKG</sequence>
<reference evidence="1 2" key="1">
    <citation type="submission" date="2013-11" db="EMBL/GenBank/DDBJ databases">
        <title>Elucidation of the Photorhabdus temperata genome and generation of transposon mutant library to identify motility mutants.</title>
        <authorList>
            <person name="Hurst S.G.IV."/>
            <person name="Micheals B."/>
            <person name="Abebe-Akele F."/>
            <person name="Rowedder H."/>
            <person name="Bullock H."/>
            <person name="Jackobeck R."/>
            <person name="Janicki E."/>
            <person name="Tisa L.S."/>
        </authorList>
    </citation>
    <scope>NUCLEOTIDE SEQUENCE [LARGE SCALE GENOMIC DNA]</scope>
    <source>
        <strain evidence="1 2">NC19</strain>
    </source>
</reference>
<organism evidence="1 2">
    <name type="scientific">Photorhabdus khanii NC19</name>
    <dbReference type="NCBI Taxonomy" id="1004151"/>
    <lineage>
        <taxon>Bacteria</taxon>
        <taxon>Pseudomonadati</taxon>
        <taxon>Pseudomonadota</taxon>
        <taxon>Gammaproteobacteria</taxon>
        <taxon>Enterobacterales</taxon>
        <taxon>Morganellaceae</taxon>
        <taxon>Photorhabdus</taxon>
    </lineage>
</organism>